<sequence length="148" mass="17144">MSNEKNLLNNKSSTESSIKRTTNDDKNQIVNNLKRVDLPLNDSQEILNKVVEELCDLYNIEALKENYNDSVIYSIDKHMKNKHQKPEEIINLCLSNKTNPIIQKNSIIQHILGMCYRRGKWAKNDNYLAFIHYQKSSELGNSNGMCDI</sequence>
<evidence type="ECO:0000313" key="3">
    <source>
        <dbReference type="Proteomes" id="UP000439903"/>
    </source>
</evidence>
<organism evidence="2 3">
    <name type="scientific">Gigaspora margarita</name>
    <dbReference type="NCBI Taxonomy" id="4874"/>
    <lineage>
        <taxon>Eukaryota</taxon>
        <taxon>Fungi</taxon>
        <taxon>Fungi incertae sedis</taxon>
        <taxon>Mucoromycota</taxon>
        <taxon>Glomeromycotina</taxon>
        <taxon>Glomeromycetes</taxon>
        <taxon>Diversisporales</taxon>
        <taxon>Gigasporaceae</taxon>
        <taxon>Gigaspora</taxon>
    </lineage>
</organism>
<accession>A0A8H4AH86</accession>
<feature type="compositionally biased region" description="Low complexity" evidence="1">
    <location>
        <begin position="1"/>
        <end position="13"/>
    </location>
</feature>
<dbReference type="InterPro" id="IPR011990">
    <property type="entry name" value="TPR-like_helical_dom_sf"/>
</dbReference>
<dbReference type="AlphaFoldDB" id="A0A8H4AH86"/>
<dbReference type="OrthoDB" id="2469579at2759"/>
<evidence type="ECO:0000313" key="2">
    <source>
        <dbReference type="EMBL" id="KAF0495202.1"/>
    </source>
</evidence>
<dbReference type="EMBL" id="WTPW01000609">
    <property type="protein sequence ID" value="KAF0495202.1"/>
    <property type="molecule type" value="Genomic_DNA"/>
</dbReference>
<proteinExistence type="predicted"/>
<comment type="caution">
    <text evidence="2">The sequence shown here is derived from an EMBL/GenBank/DDBJ whole genome shotgun (WGS) entry which is preliminary data.</text>
</comment>
<dbReference type="InterPro" id="IPR006597">
    <property type="entry name" value="Sel1-like"/>
</dbReference>
<evidence type="ECO:0000256" key="1">
    <source>
        <dbReference type="SAM" id="MobiDB-lite"/>
    </source>
</evidence>
<dbReference type="Gene3D" id="1.25.40.10">
    <property type="entry name" value="Tetratricopeptide repeat domain"/>
    <property type="match status" value="1"/>
</dbReference>
<dbReference type="Proteomes" id="UP000439903">
    <property type="component" value="Unassembled WGS sequence"/>
</dbReference>
<gene>
    <name evidence="2" type="ORF">F8M41_021165</name>
</gene>
<dbReference type="SUPFAM" id="SSF81901">
    <property type="entry name" value="HCP-like"/>
    <property type="match status" value="1"/>
</dbReference>
<reference evidence="2 3" key="1">
    <citation type="journal article" date="2019" name="Environ. Microbiol.">
        <title>At the nexus of three kingdoms: the genome of the mycorrhizal fungus Gigaspora margarita provides insights into plant, endobacterial and fungal interactions.</title>
        <authorList>
            <person name="Venice F."/>
            <person name="Ghignone S."/>
            <person name="Salvioli di Fossalunga A."/>
            <person name="Amselem J."/>
            <person name="Novero M."/>
            <person name="Xianan X."/>
            <person name="Sedzielewska Toro K."/>
            <person name="Morin E."/>
            <person name="Lipzen A."/>
            <person name="Grigoriev I.V."/>
            <person name="Henrissat B."/>
            <person name="Martin F.M."/>
            <person name="Bonfante P."/>
        </authorList>
    </citation>
    <scope>NUCLEOTIDE SEQUENCE [LARGE SCALE GENOMIC DNA]</scope>
    <source>
        <strain evidence="2 3">BEG34</strain>
    </source>
</reference>
<name>A0A8H4AH86_GIGMA</name>
<protein>
    <submittedName>
        <fullName evidence="2">Uncharacterized protein</fullName>
    </submittedName>
</protein>
<dbReference type="SMART" id="SM00671">
    <property type="entry name" value="SEL1"/>
    <property type="match status" value="1"/>
</dbReference>
<feature type="region of interest" description="Disordered" evidence="1">
    <location>
        <begin position="1"/>
        <end position="23"/>
    </location>
</feature>
<keyword evidence="3" id="KW-1185">Reference proteome</keyword>